<proteinExistence type="predicted"/>
<evidence type="ECO:0000313" key="3">
    <source>
        <dbReference type="Proteomes" id="UP001595976"/>
    </source>
</evidence>
<comment type="caution">
    <text evidence="2">The sequence shown here is derived from an EMBL/GenBank/DDBJ whole genome shotgun (WGS) entry which is preliminary data.</text>
</comment>
<gene>
    <name evidence="2" type="ORF">ACFPK2_21170</name>
</gene>
<keyword evidence="3" id="KW-1185">Reference proteome</keyword>
<dbReference type="EMBL" id="JBHSLI010000011">
    <property type="protein sequence ID" value="MFC5295505.1"/>
    <property type="molecule type" value="Genomic_DNA"/>
</dbReference>
<organism evidence="2 3">
    <name type="scientific">Bosea minatitlanensis</name>
    <dbReference type="NCBI Taxonomy" id="128782"/>
    <lineage>
        <taxon>Bacteria</taxon>
        <taxon>Pseudomonadati</taxon>
        <taxon>Pseudomonadota</taxon>
        <taxon>Alphaproteobacteria</taxon>
        <taxon>Hyphomicrobiales</taxon>
        <taxon>Boseaceae</taxon>
        <taxon>Bosea</taxon>
    </lineage>
</organism>
<accession>A0ABW0FC99</accession>
<dbReference type="Proteomes" id="UP001595976">
    <property type="component" value="Unassembled WGS sequence"/>
</dbReference>
<reference evidence="3" key="1">
    <citation type="journal article" date="2019" name="Int. J. Syst. Evol. Microbiol.">
        <title>The Global Catalogue of Microorganisms (GCM) 10K type strain sequencing project: providing services to taxonomists for standard genome sequencing and annotation.</title>
        <authorList>
            <consortium name="The Broad Institute Genomics Platform"/>
            <consortium name="The Broad Institute Genome Sequencing Center for Infectious Disease"/>
            <person name="Wu L."/>
            <person name="Ma J."/>
        </authorList>
    </citation>
    <scope>NUCLEOTIDE SEQUENCE [LARGE SCALE GENOMIC DNA]</scope>
    <source>
        <strain evidence="3">CGMCC 1.15643</strain>
    </source>
</reference>
<name>A0ABW0FC99_9HYPH</name>
<evidence type="ECO:0008006" key="4">
    <source>
        <dbReference type="Google" id="ProtNLM"/>
    </source>
</evidence>
<feature type="signal peptide" evidence="1">
    <location>
        <begin position="1"/>
        <end position="20"/>
    </location>
</feature>
<protein>
    <recommendedName>
        <fullName evidence="4">DUF4156 domain-containing protein</fullName>
    </recommendedName>
</protein>
<dbReference type="PROSITE" id="PS51257">
    <property type="entry name" value="PROKAR_LIPOPROTEIN"/>
    <property type="match status" value="1"/>
</dbReference>
<sequence length="106" mass="11324">MKIKPRFPILLPALLLGACAYQTSRSSIVVVTNTQGVVENCQKLGEIDGASGYGAILPLDKNREMTLTRLKIRGAEMGGTHVFSDIADIKWAGGKTTGTVYKCNPG</sequence>
<feature type="chain" id="PRO_5045417481" description="DUF4156 domain-containing protein" evidence="1">
    <location>
        <begin position="21"/>
        <end position="106"/>
    </location>
</feature>
<keyword evidence="1" id="KW-0732">Signal</keyword>
<evidence type="ECO:0000313" key="2">
    <source>
        <dbReference type="EMBL" id="MFC5295505.1"/>
    </source>
</evidence>
<dbReference type="RefSeq" id="WP_158443425.1">
    <property type="nucleotide sequence ID" value="NZ_JAOAOS010000011.1"/>
</dbReference>
<evidence type="ECO:0000256" key="1">
    <source>
        <dbReference type="SAM" id="SignalP"/>
    </source>
</evidence>